<reference evidence="1" key="1">
    <citation type="journal article" date="2021" name="Proc. Natl. Acad. Sci. U.S.A.">
        <title>A Catalog of Tens of Thousands of Viruses from Human Metagenomes Reveals Hidden Associations with Chronic Diseases.</title>
        <authorList>
            <person name="Tisza M.J."/>
            <person name="Buck C.B."/>
        </authorList>
    </citation>
    <scope>NUCLEOTIDE SEQUENCE</scope>
    <source>
        <strain evidence="1">CtGkF2</strain>
    </source>
</reference>
<accession>A0A8S5TLV6</accession>
<evidence type="ECO:0000313" key="1">
    <source>
        <dbReference type="EMBL" id="DAF63991.1"/>
    </source>
</evidence>
<sequence>MVDKVFSNRYLRLQMCESWIKILAGKNENAWLVLDAA</sequence>
<organism evidence="1">
    <name type="scientific">Siphoviridae sp. ctGkF2</name>
    <dbReference type="NCBI Taxonomy" id="2827823"/>
    <lineage>
        <taxon>Viruses</taxon>
        <taxon>Duplodnaviria</taxon>
        <taxon>Heunggongvirae</taxon>
        <taxon>Uroviricota</taxon>
        <taxon>Caudoviricetes</taxon>
    </lineage>
</organism>
<protein>
    <submittedName>
        <fullName evidence="1">Uncharacterized protein</fullName>
    </submittedName>
</protein>
<proteinExistence type="predicted"/>
<dbReference type="EMBL" id="BK032847">
    <property type="protein sequence ID" value="DAF63991.1"/>
    <property type="molecule type" value="Genomic_DNA"/>
</dbReference>
<name>A0A8S5TLV6_9CAUD</name>